<proteinExistence type="predicted"/>
<dbReference type="Proteomes" id="UP001230649">
    <property type="component" value="Unassembled WGS sequence"/>
</dbReference>
<accession>A0ACC2V6S4</accession>
<comment type="caution">
    <text evidence="1">The sequence shown here is derived from an EMBL/GenBank/DDBJ whole genome shotgun (WGS) entry which is preliminary data.</text>
</comment>
<name>A0ACC2V6S4_9TREE</name>
<sequence length="339" mass="37888">MTIDSTSLRAAFKSDWSEPITRETEMAPLTDQEIDKRFDNFDPMRPDLCHISLVPYAWDHAQLYETDTLRQGRGAGEVSALLTICTFTCLLHTSTDPISLQAALDGDWEKAIEGLTDVQLGKVDAWNPQNAYFLACAWISLSDTLLEEQGFSNLQTESILAVFQHLSVPSPQGDQAFRQLLSRWNDFHHLNKDLYRQVNMKACPRLLAKYHAATIQHASAKVKNGELSQELFIAKNAEALAAPNRLIYDGNRDDESRKVCREGWTEAFTEQAERILSDRVSKLPEAVRDSASDSVFGSSGATADVMTVQFRGKLRELDDVESAYAFAIETDTDLTSTAT</sequence>
<gene>
    <name evidence="1" type="ORF">QFC20_006914</name>
</gene>
<evidence type="ECO:0000313" key="1">
    <source>
        <dbReference type="EMBL" id="KAJ9094346.1"/>
    </source>
</evidence>
<evidence type="ECO:0000313" key="2">
    <source>
        <dbReference type="Proteomes" id="UP001230649"/>
    </source>
</evidence>
<reference evidence="1" key="1">
    <citation type="submission" date="2023-04" db="EMBL/GenBank/DDBJ databases">
        <title>Draft Genome sequencing of Naganishia species isolated from polar environments using Oxford Nanopore Technology.</title>
        <authorList>
            <person name="Leo P."/>
            <person name="Venkateswaran K."/>
        </authorList>
    </citation>
    <scope>NUCLEOTIDE SEQUENCE</scope>
    <source>
        <strain evidence="1">MNA-CCFEE 5262</strain>
    </source>
</reference>
<organism evidence="1 2">
    <name type="scientific">Naganishia adeliensis</name>
    <dbReference type="NCBI Taxonomy" id="92952"/>
    <lineage>
        <taxon>Eukaryota</taxon>
        <taxon>Fungi</taxon>
        <taxon>Dikarya</taxon>
        <taxon>Basidiomycota</taxon>
        <taxon>Agaricomycotina</taxon>
        <taxon>Tremellomycetes</taxon>
        <taxon>Filobasidiales</taxon>
        <taxon>Filobasidiaceae</taxon>
        <taxon>Naganishia</taxon>
    </lineage>
</organism>
<protein>
    <submittedName>
        <fullName evidence="1">Uncharacterized protein</fullName>
    </submittedName>
</protein>
<dbReference type="EMBL" id="JASBWS010000139">
    <property type="protein sequence ID" value="KAJ9094346.1"/>
    <property type="molecule type" value="Genomic_DNA"/>
</dbReference>
<keyword evidence="2" id="KW-1185">Reference proteome</keyword>